<gene>
    <name evidence="2" type="ORF">JM16_008595</name>
</gene>
<name>A0A8T0LLJ3_9STRA</name>
<comment type="caution">
    <text evidence="2">The sequence shown here is derived from an EMBL/GenBank/DDBJ whole genome shotgun (WGS) entry which is preliminary data.</text>
</comment>
<reference evidence="2" key="2">
    <citation type="submission" date="2020-06" db="EMBL/GenBank/DDBJ databases">
        <authorList>
            <person name="Studholme D.J."/>
        </authorList>
    </citation>
    <scope>NUCLEOTIDE SEQUENCE</scope>
    <source>
        <strain evidence="2">NZFS 2646</strain>
    </source>
</reference>
<evidence type="ECO:0000313" key="3">
    <source>
        <dbReference type="Proteomes" id="UP000785171"/>
    </source>
</evidence>
<evidence type="ECO:0000313" key="2">
    <source>
        <dbReference type="EMBL" id="KAG2509880.1"/>
    </source>
</evidence>
<protein>
    <submittedName>
        <fullName evidence="2">Uncharacterized protein</fullName>
    </submittedName>
</protein>
<dbReference type="EMBL" id="JPWV03000507">
    <property type="protein sequence ID" value="KAG2509880.1"/>
    <property type="molecule type" value="Genomic_DNA"/>
</dbReference>
<feature type="compositionally biased region" description="Polar residues" evidence="1">
    <location>
        <begin position="79"/>
        <end position="91"/>
    </location>
</feature>
<feature type="compositionally biased region" description="Basic and acidic residues" evidence="1">
    <location>
        <begin position="51"/>
        <end position="76"/>
    </location>
</feature>
<organism evidence="2 3">
    <name type="scientific">Phytophthora kernoviae</name>
    <dbReference type="NCBI Taxonomy" id="325452"/>
    <lineage>
        <taxon>Eukaryota</taxon>
        <taxon>Sar</taxon>
        <taxon>Stramenopiles</taxon>
        <taxon>Oomycota</taxon>
        <taxon>Peronosporomycetes</taxon>
        <taxon>Peronosporales</taxon>
        <taxon>Peronosporaceae</taxon>
        <taxon>Phytophthora</taxon>
    </lineage>
</organism>
<dbReference type="Proteomes" id="UP000785171">
    <property type="component" value="Unassembled WGS sequence"/>
</dbReference>
<feature type="compositionally biased region" description="Basic and acidic residues" evidence="1">
    <location>
        <begin position="1"/>
        <end position="12"/>
    </location>
</feature>
<accession>A0A8T0LLJ3</accession>
<evidence type="ECO:0000256" key="1">
    <source>
        <dbReference type="SAM" id="MobiDB-lite"/>
    </source>
</evidence>
<feature type="compositionally biased region" description="Basic and acidic residues" evidence="1">
    <location>
        <begin position="24"/>
        <end position="39"/>
    </location>
</feature>
<sequence>MESPESKFRDMESQGLDTASPGSKFRDMESPESKFRDMESQGLDTASPGSKFRDMESPESKFRDMESPESKFRDMESQGLDTASPGSISQHNGALGIFLGSTIFAVKREEHIDARASNEDTESLALKSVALWFPDTGSQSEAQ</sequence>
<proteinExistence type="predicted"/>
<feature type="region of interest" description="Disordered" evidence="1">
    <location>
        <begin position="1"/>
        <end position="91"/>
    </location>
</feature>
<reference evidence="2" key="1">
    <citation type="journal article" date="2015" name="Genom Data">
        <title>Genome sequences of six Phytophthora species associated with forests in New Zealand.</title>
        <authorList>
            <person name="Studholme D.J."/>
            <person name="McDougal R.L."/>
            <person name="Sambles C."/>
            <person name="Hansen E."/>
            <person name="Hardy G."/>
            <person name="Grant M."/>
            <person name="Ganley R.J."/>
            <person name="Williams N.M."/>
        </authorList>
    </citation>
    <scope>NUCLEOTIDE SEQUENCE</scope>
    <source>
        <strain evidence="2">NZFS 2646</strain>
    </source>
</reference>
<dbReference type="AlphaFoldDB" id="A0A8T0LLJ3"/>